<keyword evidence="3" id="KW-0808">Transferase</keyword>
<keyword evidence="8" id="KW-0472">Membrane</keyword>
<feature type="region of interest" description="Disordered" evidence="7">
    <location>
        <begin position="676"/>
        <end position="724"/>
    </location>
</feature>
<feature type="transmembrane region" description="Helical" evidence="8">
    <location>
        <begin position="419"/>
        <end position="437"/>
    </location>
</feature>
<dbReference type="GO" id="GO:0016301">
    <property type="term" value="F:kinase activity"/>
    <property type="evidence" value="ECO:0007669"/>
    <property type="project" value="UniProtKB-KW"/>
</dbReference>
<dbReference type="InterPro" id="IPR050482">
    <property type="entry name" value="Sensor_HK_TwoCompSys"/>
</dbReference>
<dbReference type="InterPro" id="IPR003594">
    <property type="entry name" value="HATPase_dom"/>
</dbReference>
<dbReference type="InterPro" id="IPR011623">
    <property type="entry name" value="7TMR_DISM_rcpt_extracell_dom1"/>
</dbReference>
<protein>
    <recommendedName>
        <fullName evidence="2">histidine kinase</fullName>
        <ecNumber evidence="2">2.7.13.3</ecNumber>
    </recommendedName>
</protein>
<evidence type="ECO:0000256" key="8">
    <source>
        <dbReference type="SAM" id="Phobius"/>
    </source>
</evidence>
<dbReference type="InterPro" id="IPR036890">
    <property type="entry name" value="HATPase_C_sf"/>
</dbReference>
<feature type="transmembrane region" description="Helical" evidence="8">
    <location>
        <begin position="303"/>
        <end position="323"/>
    </location>
</feature>
<gene>
    <name evidence="10" type="ORF">QRD43_07880</name>
</gene>
<evidence type="ECO:0000256" key="4">
    <source>
        <dbReference type="ARBA" id="ARBA00022777"/>
    </source>
</evidence>
<dbReference type="Gene3D" id="1.20.5.1930">
    <property type="match status" value="1"/>
</dbReference>
<sequence length="724" mass="80501">MAVVGRYRLLDVLCRALRTGLWPWLLAGLIGAGCGPAGAQVPPRLHPELPAIRAGEQAVSAELAVTSLTRDELRAWWAALRRIDGSNAAVPAVLLPPEDAQAWRQVSLPDVRQRAIGTDFSGPADYQMRWYRFRYRAPDDRWPTSVALYSPRVVGLPTAVLVRTEEGWRPIYDNQAGGREQWVRPLWALIPGALSALHDGQDMELVLAVPVHRKGFHTVTTVWLGAREDLESLYERRWAVQIGVPQATGLTLVVLALFSVTLWWRRRQEPAYLLFALASLGWLVRNLHYHIDMPRSLGALDWFWWMTHASMSWVMLLTFLFALRIVPVRYPRLERCGVAFVVLTGLLTLPTWARYYDTVVAQHLANGIVGVLGTGFMLKVAHDARSRELWAIVIALVIGLVLGVHDLGLLAGWGWPEHIYLMPFSTLIIVASFLYAVRNRYLGALSQVEQSNEVLAVRLAERSEQLSAQHERLREAERQQALLLERQRLMQDMHDGLGSSLLSAMVAVEQGRMAQSTVVEVLRECVDDLRLVIDSLEPVGHDLVSLLATMRYRLAKRLQGSGLVMEWDVQDLPPLTWLEPPDALHVLRLLQEALNNVLKHAEAQRVRIATRDLGDRIEIRVEDDGQGFDMATARKGRGLRNQVKRAQRLGGTLHVESAPRMGTRLSLRLPVQKWETGAAGAPDESEKAPTAAPAGPKPPALGEDSSLPADAGPVTLAPGGQGIA</sequence>
<dbReference type="PANTHER" id="PTHR24421:SF10">
    <property type="entry name" value="NITRATE_NITRITE SENSOR PROTEIN NARQ"/>
    <property type="match status" value="1"/>
</dbReference>
<dbReference type="Pfam" id="PF07695">
    <property type="entry name" value="7TMR-DISM_7TM"/>
    <property type="match status" value="1"/>
</dbReference>
<feature type="transmembrane region" description="Helical" evidence="8">
    <location>
        <begin position="335"/>
        <end position="353"/>
    </location>
</feature>
<keyword evidence="4 10" id="KW-0418">Kinase</keyword>
<reference evidence="10 11" key="1">
    <citation type="submission" date="2023-06" db="EMBL/GenBank/DDBJ databases">
        <title>Pelomonas sp. APW6 16S ribosomal RNA gene genome sequencing and assembly.</title>
        <authorList>
            <person name="Woo H."/>
        </authorList>
    </citation>
    <scope>NUCLEOTIDE SEQUENCE [LARGE SCALE GENOMIC DNA]</scope>
    <source>
        <strain evidence="10 11">APW6</strain>
    </source>
</reference>
<dbReference type="PANTHER" id="PTHR24421">
    <property type="entry name" value="NITRATE/NITRITE SENSOR PROTEIN NARX-RELATED"/>
    <property type="match status" value="1"/>
</dbReference>
<evidence type="ECO:0000313" key="10">
    <source>
        <dbReference type="EMBL" id="MDL5031825.1"/>
    </source>
</evidence>
<evidence type="ECO:0000256" key="6">
    <source>
        <dbReference type="SAM" id="Coils"/>
    </source>
</evidence>
<evidence type="ECO:0000256" key="2">
    <source>
        <dbReference type="ARBA" id="ARBA00012438"/>
    </source>
</evidence>
<dbReference type="PROSITE" id="PS51257">
    <property type="entry name" value="PROKAR_LIPOPROTEIN"/>
    <property type="match status" value="1"/>
</dbReference>
<dbReference type="InterPro" id="IPR005467">
    <property type="entry name" value="His_kinase_dom"/>
</dbReference>
<dbReference type="RefSeq" id="WP_285981937.1">
    <property type="nucleotide sequence ID" value="NZ_JASVDS010000002.1"/>
</dbReference>
<feature type="transmembrane region" description="Helical" evidence="8">
    <location>
        <begin position="390"/>
        <end position="413"/>
    </location>
</feature>
<feature type="domain" description="Histidine kinase" evidence="9">
    <location>
        <begin position="488"/>
        <end position="673"/>
    </location>
</feature>
<comment type="catalytic activity">
    <reaction evidence="1">
        <text>ATP + protein L-histidine = ADP + protein N-phospho-L-histidine.</text>
        <dbReference type="EC" id="2.7.13.3"/>
    </reaction>
</comment>
<evidence type="ECO:0000256" key="1">
    <source>
        <dbReference type="ARBA" id="ARBA00000085"/>
    </source>
</evidence>
<evidence type="ECO:0000256" key="7">
    <source>
        <dbReference type="SAM" id="MobiDB-lite"/>
    </source>
</evidence>
<accession>A0ABT7LI19</accession>
<keyword evidence="11" id="KW-1185">Reference proteome</keyword>
<name>A0ABT7LI19_9BURK</name>
<evidence type="ECO:0000256" key="3">
    <source>
        <dbReference type="ARBA" id="ARBA00022679"/>
    </source>
</evidence>
<evidence type="ECO:0000313" key="11">
    <source>
        <dbReference type="Proteomes" id="UP001238603"/>
    </source>
</evidence>
<keyword evidence="5" id="KW-0902">Two-component regulatory system</keyword>
<keyword evidence="8" id="KW-1133">Transmembrane helix</keyword>
<dbReference type="CDD" id="cd16917">
    <property type="entry name" value="HATPase_UhpB-NarQ-NarX-like"/>
    <property type="match status" value="1"/>
</dbReference>
<comment type="caution">
    <text evidence="10">The sequence shown here is derived from an EMBL/GenBank/DDBJ whole genome shotgun (WGS) entry which is preliminary data.</text>
</comment>
<dbReference type="Gene3D" id="3.30.565.10">
    <property type="entry name" value="Histidine kinase-like ATPase, C-terminal domain"/>
    <property type="match status" value="1"/>
</dbReference>
<dbReference type="SMART" id="SM00387">
    <property type="entry name" value="HATPase_c"/>
    <property type="match status" value="1"/>
</dbReference>
<feature type="coiled-coil region" evidence="6">
    <location>
        <begin position="456"/>
        <end position="486"/>
    </location>
</feature>
<feature type="transmembrane region" description="Helical" evidence="8">
    <location>
        <begin position="271"/>
        <end position="291"/>
    </location>
</feature>
<feature type="transmembrane region" description="Helical" evidence="8">
    <location>
        <begin position="238"/>
        <end position="264"/>
    </location>
</feature>
<feature type="transmembrane region" description="Helical" evidence="8">
    <location>
        <begin position="359"/>
        <end position="378"/>
    </location>
</feature>
<proteinExistence type="predicted"/>
<dbReference type="PROSITE" id="PS50109">
    <property type="entry name" value="HIS_KIN"/>
    <property type="match status" value="1"/>
</dbReference>
<evidence type="ECO:0000259" key="9">
    <source>
        <dbReference type="PROSITE" id="PS50109"/>
    </source>
</evidence>
<evidence type="ECO:0000256" key="5">
    <source>
        <dbReference type="ARBA" id="ARBA00023012"/>
    </source>
</evidence>
<dbReference type="SUPFAM" id="SSF55874">
    <property type="entry name" value="ATPase domain of HSP90 chaperone/DNA topoisomerase II/histidine kinase"/>
    <property type="match status" value="1"/>
</dbReference>
<dbReference type="Pfam" id="PF02518">
    <property type="entry name" value="HATPase_c"/>
    <property type="match status" value="1"/>
</dbReference>
<dbReference type="EMBL" id="JASVDS010000002">
    <property type="protein sequence ID" value="MDL5031825.1"/>
    <property type="molecule type" value="Genomic_DNA"/>
</dbReference>
<organism evidence="10 11">
    <name type="scientific">Roseateles subflavus</name>
    <dbReference type="NCBI Taxonomy" id="3053353"/>
    <lineage>
        <taxon>Bacteria</taxon>
        <taxon>Pseudomonadati</taxon>
        <taxon>Pseudomonadota</taxon>
        <taxon>Betaproteobacteria</taxon>
        <taxon>Burkholderiales</taxon>
        <taxon>Sphaerotilaceae</taxon>
        <taxon>Roseateles</taxon>
    </lineage>
</organism>
<keyword evidence="6" id="KW-0175">Coiled coil</keyword>
<keyword evidence="8" id="KW-0812">Transmembrane</keyword>
<dbReference type="EC" id="2.7.13.3" evidence="2"/>
<dbReference type="Proteomes" id="UP001238603">
    <property type="component" value="Unassembled WGS sequence"/>
</dbReference>